<accession>A0A4R2KM85</accession>
<dbReference type="InterPro" id="IPR036388">
    <property type="entry name" value="WH-like_DNA-bd_sf"/>
</dbReference>
<protein>
    <submittedName>
        <fullName evidence="5">ArsR family transcriptional regulator</fullName>
    </submittedName>
</protein>
<keyword evidence="6" id="KW-1185">Reference proteome</keyword>
<evidence type="ECO:0000259" key="4">
    <source>
        <dbReference type="PROSITE" id="PS50987"/>
    </source>
</evidence>
<dbReference type="GO" id="GO:0003700">
    <property type="term" value="F:DNA-binding transcription factor activity"/>
    <property type="evidence" value="ECO:0007669"/>
    <property type="project" value="InterPro"/>
</dbReference>
<dbReference type="InterPro" id="IPR036390">
    <property type="entry name" value="WH_DNA-bd_sf"/>
</dbReference>
<evidence type="ECO:0000313" key="6">
    <source>
        <dbReference type="Proteomes" id="UP000294919"/>
    </source>
</evidence>
<dbReference type="GO" id="GO:0003677">
    <property type="term" value="F:DNA binding"/>
    <property type="evidence" value="ECO:0007669"/>
    <property type="project" value="UniProtKB-KW"/>
</dbReference>
<evidence type="ECO:0000313" key="5">
    <source>
        <dbReference type="EMBL" id="TCO75191.1"/>
    </source>
</evidence>
<dbReference type="InterPro" id="IPR051011">
    <property type="entry name" value="Metal_resp_trans_reg"/>
</dbReference>
<keyword evidence="1" id="KW-0805">Transcription regulation</keyword>
<dbReference type="Pfam" id="PF12840">
    <property type="entry name" value="HTH_20"/>
    <property type="match status" value="1"/>
</dbReference>
<proteinExistence type="predicted"/>
<dbReference type="RefSeq" id="WP_132244583.1">
    <property type="nucleotide sequence ID" value="NZ_SLWV01000009.1"/>
</dbReference>
<organism evidence="5 6">
    <name type="scientific">Marinisporobacter balticus</name>
    <dbReference type="NCBI Taxonomy" id="2018667"/>
    <lineage>
        <taxon>Bacteria</taxon>
        <taxon>Bacillati</taxon>
        <taxon>Bacillota</taxon>
        <taxon>Clostridia</taxon>
        <taxon>Peptostreptococcales</taxon>
        <taxon>Thermotaleaceae</taxon>
        <taxon>Marinisporobacter</taxon>
    </lineage>
</organism>
<feature type="domain" description="HTH arsR-type" evidence="4">
    <location>
        <begin position="6"/>
        <end position="94"/>
    </location>
</feature>
<dbReference type="AlphaFoldDB" id="A0A4R2KM85"/>
<evidence type="ECO:0000256" key="2">
    <source>
        <dbReference type="ARBA" id="ARBA00023125"/>
    </source>
</evidence>
<comment type="caution">
    <text evidence="5">The sequence shown here is derived from an EMBL/GenBank/DDBJ whole genome shotgun (WGS) entry which is preliminary data.</text>
</comment>
<dbReference type="SMART" id="SM00418">
    <property type="entry name" value="HTH_ARSR"/>
    <property type="match status" value="1"/>
</dbReference>
<dbReference type="EMBL" id="SLWV01000009">
    <property type="protein sequence ID" value="TCO75191.1"/>
    <property type="molecule type" value="Genomic_DNA"/>
</dbReference>
<dbReference type="PANTHER" id="PTHR43132:SF2">
    <property type="entry name" value="ARSENICAL RESISTANCE OPERON REPRESSOR ARSR-RELATED"/>
    <property type="match status" value="1"/>
</dbReference>
<keyword evidence="3" id="KW-0804">Transcription</keyword>
<evidence type="ECO:0000256" key="3">
    <source>
        <dbReference type="ARBA" id="ARBA00023163"/>
    </source>
</evidence>
<keyword evidence="2" id="KW-0238">DNA-binding</keyword>
<name>A0A4R2KM85_9FIRM</name>
<dbReference type="Gene3D" id="1.10.10.10">
    <property type="entry name" value="Winged helix-like DNA-binding domain superfamily/Winged helix DNA-binding domain"/>
    <property type="match status" value="1"/>
</dbReference>
<dbReference type="PROSITE" id="PS50987">
    <property type="entry name" value="HTH_ARSR_2"/>
    <property type="match status" value="1"/>
</dbReference>
<evidence type="ECO:0000256" key="1">
    <source>
        <dbReference type="ARBA" id="ARBA00023015"/>
    </source>
</evidence>
<dbReference type="InterPro" id="IPR001845">
    <property type="entry name" value="HTH_ArsR_DNA-bd_dom"/>
</dbReference>
<gene>
    <name evidence="5" type="ORF">EV214_10922</name>
</gene>
<dbReference type="CDD" id="cd00090">
    <property type="entry name" value="HTH_ARSR"/>
    <property type="match status" value="1"/>
</dbReference>
<sequence length="94" mass="10798">MHTYKTNPEFFEQKSEILKALAHPVRLCIIQTLYNNGPTNVTDMHNCLDKPQSTISQHISKLKSANIIIGKRQGTEITYSIKNDEIKKIIQILF</sequence>
<dbReference type="PANTHER" id="PTHR43132">
    <property type="entry name" value="ARSENICAL RESISTANCE OPERON REPRESSOR ARSR-RELATED"/>
    <property type="match status" value="1"/>
</dbReference>
<dbReference type="NCBIfam" id="NF033788">
    <property type="entry name" value="HTH_metalloreg"/>
    <property type="match status" value="1"/>
</dbReference>
<dbReference type="InterPro" id="IPR011991">
    <property type="entry name" value="ArsR-like_HTH"/>
</dbReference>
<dbReference type="PRINTS" id="PR00778">
    <property type="entry name" value="HTHARSR"/>
</dbReference>
<reference evidence="5 6" key="1">
    <citation type="submission" date="2019-03" db="EMBL/GenBank/DDBJ databases">
        <title>Genomic Encyclopedia of Type Strains, Phase IV (KMG-IV): sequencing the most valuable type-strain genomes for metagenomic binning, comparative biology and taxonomic classification.</title>
        <authorList>
            <person name="Goeker M."/>
        </authorList>
    </citation>
    <scope>NUCLEOTIDE SEQUENCE [LARGE SCALE GENOMIC DNA]</scope>
    <source>
        <strain evidence="5 6">DSM 102940</strain>
    </source>
</reference>
<dbReference type="OrthoDB" id="9802016at2"/>
<dbReference type="SUPFAM" id="SSF46785">
    <property type="entry name" value="Winged helix' DNA-binding domain"/>
    <property type="match status" value="1"/>
</dbReference>
<dbReference type="Proteomes" id="UP000294919">
    <property type="component" value="Unassembled WGS sequence"/>
</dbReference>